<protein>
    <submittedName>
        <fullName evidence="2">Putative peptidase family t4</fullName>
    </submittedName>
</protein>
<comment type="similarity">
    <text evidence="1">Belongs to the peptidase S58 family.</text>
</comment>
<dbReference type="InterPro" id="IPR005321">
    <property type="entry name" value="Peptidase_S58_DmpA"/>
</dbReference>
<dbReference type="OrthoDB" id="2107894at2759"/>
<reference evidence="2 3" key="1">
    <citation type="submission" date="2015-05" db="EMBL/GenBank/DDBJ databases">
        <title>Distinctive expansion of gene families associated with plant cell wall degradation and secondary metabolism in the genomes of grapevine trunk pathogens.</title>
        <authorList>
            <person name="Lawrence D.P."/>
            <person name="Travadon R."/>
            <person name="Rolshausen P.E."/>
            <person name="Baumgartner K."/>
        </authorList>
    </citation>
    <scope>NUCLEOTIDE SEQUENCE [LARGE SCALE GENOMIC DNA]</scope>
    <source>
        <strain evidence="2">UCRPC4</strain>
    </source>
</reference>
<gene>
    <name evidence="2" type="ORF">UCRPC4_g06299</name>
</gene>
<dbReference type="SUPFAM" id="SSF56266">
    <property type="entry name" value="DmpA/ArgJ-like"/>
    <property type="match status" value="1"/>
</dbReference>
<evidence type="ECO:0000313" key="2">
    <source>
        <dbReference type="EMBL" id="KKY15496.1"/>
    </source>
</evidence>
<keyword evidence="3" id="KW-1185">Reference proteome</keyword>
<dbReference type="AlphaFoldDB" id="A0A0G2DZD8"/>
<accession>A0A0G2DZD8</accession>
<dbReference type="FunFam" id="3.60.70.12:FF:000004">
    <property type="entry name" value="Beta-peptidyl aminopeptidase BapA"/>
    <property type="match status" value="1"/>
</dbReference>
<sequence>MYEPMASILSGQRARVRTVLPNLFLGHHSPGPLNSLTDVPGVLVSTQSIHLPAGYNKDKPASVINTGVTTILPRKDWFDNGCYAGYFRFNGSGEMTGSHWLDETGLLNSPIIITNSLSVGAAYSGIYQYAVREHANKETGLVNWFLLPVVAETYDGFMNDIGAMVVTPEMIVKGIDTAKSERVEEGCTGGGTGMCCQGFKAGTGSASRIVPGMVRGERKDFVVGALVQANFGAARDLMFGNVPVGRIFEEEKRNKNAPSEAEESTLSPKDGSIIVTIATNAPLHPTQLRRLARRATPGLSRTGGWGANFSGDIFLAFSTAHHIPRVPPPSGGLSGRDAMFTATVEQSVDVVQDSSINGLFEAAGEAVEEAILNSLCMAETMDGPEGLKMEAINLEKLRRTVESYGGGR</sequence>
<dbReference type="EMBL" id="LCWF01000185">
    <property type="protein sequence ID" value="KKY15496.1"/>
    <property type="molecule type" value="Genomic_DNA"/>
</dbReference>
<dbReference type="PANTHER" id="PTHR36512:SF3">
    <property type="entry name" value="BLR5678 PROTEIN"/>
    <property type="match status" value="1"/>
</dbReference>
<proteinExistence type="inferred from homology"/>
<evidence type="ECO:0000256" key="1">
    <source>
        <dbReference type="ARBA" id="ARBA00007068"/>
    </source>
</evidence>
<dbReference type="Pfam" id="PF03576">
    <property type="entry name" value="Peptidase_S58"/>
    <property type="match status" value="1"/>
</dbReference>
<dbReference type="Proteomes" id="UP000053317">
    <property type="component" value="Unassembled WGS sequence"/>
</dbReference>
<evidence type="ECO:0000313" key="3">
    <source>
        <dbReference type="Proteomes" id="UP000053317"/>
    </source>
</evidence>
<organism evidence="2 3">
    <name type="scientific">Phaeomoniella chlamydospora</name>
    <name type="common">Phaeoacremonium chlamydosporum</name>
    <dbReference type="NCBI Taxonomy" id="158046"/>
    <lineage>
        <taxon>Eukaryota</taxon>
        <taxon>Fungi</taxon>
        <taxon>Dikarya</taxon>
        <taxon>Ascomycota</taxon>
        <taxon>Pezizomycotina</taxon>
        <taxon>Eurotiomycetes</taxon>
        <taxon>Chaetothyriomycetidae</taxon>
        <taxon>Phaeomoniellales</taxon>
        <taxon>Phaeomoniellaceae</taxon>
        <taxon>Phaeomoniella</taxon>
    </lineage>
</organism>
<dbReference type="InterPro" id="IPR016117">
    <property type="entry name" value="ArgJ-like_dom_sf"/>
</dbReference>
<dbReference type="PANTHER" id="PTHR36512">
    <property type="entry name" value="D-AMINOPEPTIDASE"/>
    <property type="match status" value="1"/>
</dbReference>
<name>A0A0G2DZD8_PHACM</name>
<comment type="caution">
    <text evidence="2">The sequence shown here is derived from an EMBL/GenBank/DDBJ whole genome shotgun (WGS) entry which is preliminary data.</text>
</comment>
<dbReference type="GO" id="GO:0004177">
    <property type="term" value="F:aminopeptidase activity"/>
    <property type="evidence" value="ECO:0007669"/>
    <property type="project" value="TreeGrafter"/>
</dbReference>
<dbReference type="Gene3D" id="3.60.70.12">
    <property type="entry name" value="L-amino peptidase D-ALA esterase/amidase"/>
    <property type="match status" value="1"/>
</dbReference>
<reference evidence="2 3" key="2">
    <citation type="submission" date="2015-05" db="EMBL/GenBank/DDBJ databases">
        <authorList>
            <person name="Morales-Cruz A."/>
            <person name="Amrine K.C."/>
            <person name="Cantu D."/>
        </authorList>
    </citation>
    <scope>NUCLEOTIDE SEQUENCE [LARGE SCALE GENOMIC DNA]</scope>
    <source>
        <strain evidence="2">UCRPC4</strain>
    </source>
</reference>